<dbReference type="AlphaFoldDB" id="A0AAV8QEV2"/>
<dbReference type="GO" id="GO:0005783">
    <property type="term" value="C:endoplasmic reticulum"/>
    <property type="evidence" value="ECO:0007669"/>
    <property type="project" value="TreeGrafter"/>
</dbReference>
<evidence type="ECO:0000256" key="7">
    <source>
        <dbReference type="RuleBase" id="RU363107"/>
    </source>
</evidence>
<accession>A0AAV8QEV2</accession>
<dbReference type="Proteomes" id="UP001222027">
    <property type="component" value="Unassembled WGS sequence"/>
</dbReference>
<evidence type="ECO:0000256" key="2">
    <source>
        <dbReference type="ARBA" id="ARBA00004141"/>
    </source>
</evidence>
<comment type="subcellular location">
    <subcellularLocation>
        <location evidence="2 7">Membrane</location>
        <topology evidence="2 7">Multi-pass membrane protein</topology>
    </subcellularLocation>
</comment>
<name>A0AAV8QEV2_ENSVE</name>
<dbReference type="PANTHER" id="PTHR19317">
    <property type="entry name" value="PRENYLATED RAB ACCEPTOR 1-RELATED"/>
    <property type="match status" value="1"/>
</dbReference>
<comment type="similarity">
    <text evidence="3 7">Belongs to the PRA1 family.</text>
</comment>
<keyword evidence="9" id="KW-1185">Reference proteome</keyword>
<evidence type="ECO:0000256" key="3">
    <source>
        <dbReference type="ARBA" id="ARBA00006483"/>
    </source>
</evidence>
<reference evidence="8 9" key="1">
    <citation type="submission" date="2022-12" db="EMBL/GenBank/DDBJ databases">
        <title>Chromosome-scale assembly of the Ensete ventricosum genome.</title>
        <authorList>
            <person name="Dussert Y."/>
            <person name="Stocks J."/>
            <person name="Wendawek A."/>
            <person name="Woldeyes F."/>
            <person name="Nichols R.A."/>
            <person name="Borrell J.S."/>
        </authorList>
    </citation>
    <scope>NUCLEOTIDE SEQUENCE [LARGE SCALE GENOMIC DNA]</scope>
    <source>
        <strain evidence="9">cv. Maze</strain>
        <tissue evidence="8">Seeds</tissue>
    </source>
</reference>
<dbReference type="PANTHER" id="PTHR19317:SF84">
    <property type="entry name" value="PRA1 FAMILY PROTEIN"/>
    <property type="match status" value="1"/>
</dbReference>
<dbReference type="PROSITE" id="PS51257">
    <property type="entry name" value="PROKAR_LIPOPROTEIN"/>
    <property type="match status" value="1"/>
</dbReference>
<dbReference type="GO" id="GO:0016020">
    <property type="term" value="C:membrane"/>
    <property type="evidence" value="ECO:0007669"/>
    <property type="project" value="UniProtKB-SubCell"/>
</dbReference>
<comment type="caution">
    <text evidence="8">The sequence shown here is derived from an EMBL/GenBank/DDBJ whole genome shotgun (WGS) entry which is preliminary data.</text>
</comment>
<organism evidence="8 9">
    <name type="scientific">Ensete ventricosum</name>
    <name type="common">Abyssinian banana</name>
    <name type="synonym">Musa ensete</name>
    <dbReference type="NCBI Taxonomy" id="4639"/>
    <lineage>
        <taxon>Eukaryota</taxon>
        <taxon>Viridiplantae</taxon>
        <taxon>Streptophyta</taxon>
        <taxon>Embryophyta</taxon>
        <taxon>Tracheophyta</taxon>
        <taxon>Spermatophyta</taxon>
        <taxon>Magnoliopsida</taxon>
        <taxon>Liliopsida</taxon>
        <taxon>Zingiberales</taxon>
        <taxon>Musaceae</taxon>
        <taxon>Ensete</taxon>
    </lineage>
</organism>
<protein>
    <recommendedName>
        <fullName evidence="7">PRA1 family protein</fullName>
    </recommendedName>
</protein>
<proteinExistence type="inferred from homology"/>
<gene>
    <name evidence="8" type="ORF">OPV22_025160</name>
</gene>
<dbReference type="InterPro" id="IPR004895">
    <property type="entry name" value="Prenylated_rab_accept_PRA1"/>
</dbReference>
<feature type="transmembrane region" description="Helical" evidence="7">
    <location>
        <begin position="101"/>
        <end position="117"/>
    </location>
</feature>
<evidence type="ECO:0000313" key="9">
    <source>
        <dbReference type="Proteomes" id="UP001222027"/>
    </source>
</evidence>
<evidence type="ECO:0000256" key="6">
    <source>
        <dbReference type="ARBA" id="ARBA00023136"/>
    </source>
</evidence>
<comment type="function">
    <text evidence="1 7">May be involved in both secretory and endocytic intracellular trafficking in the endosomal/prevacuolar compartments.</text>
</comment>
<sequence length="166" mass="18004">MSSASRPWPGYGAMPTATEEAVEPLSPPVPFASGCRAVAVFSRAKERGRALVATRRPWRELADPSAFSSPYGYRDAVARVRRNLAYFRPVVFFGRAVDDRLVLAALSLVTLVALLFTHVGSNVLVSLIIVVVLVGLHAAFRITDDQFLDEQEVGDGALRSFVGSRA</sequence>
<keyword evidence="6 7" id="KW-0472">Membrane</keyword>
<evidence type="ECO:0000256" key="5">
    <source>
        <dbReference type="ARBA" id="ARBA00022989"/>
    </source>
</evidence>
<keyword evidence="4 7" id="KW-0812">Transmembrane</keyword>
<feature type="transmembrane region" description="Helical" evidence="7">
    <location>
        <begin position="123"/>
        <end position="140"/>
    </location>
</feature>
<evidence type="ECO:0000256" key="4">
    <source>
        <dbReference type="ARBA" id="ARBA00022692"/>
    </source>
</evidence>
<dbReference type="Pfam" id="PF03208">
    <property type="entry name" value="PRA1"/>
    <property type="match status" value="2"/>
</dbReference>
<evidence type="ECO:0000313" key="8">
    <source>
        <dbReference type="EMBL" id="KAJ8470817.1"/>
    </source>
</evidence>
<evidence type="ECO:0000256" key="1">
    <source>
        <dbReference type="ARBA" id="ARBA00002501"/>
    </source>
</evidence>
<keyword evidence="5 7" id="KW-1133">Transmembrane helix</keyword>
<dbReference type="EMBL" id="JAQQAF010000007">
    <property type="protein sequence ID" value="KAJ8470817.1"/>
    <property type="molecule type" value="Genomic_DNA"/>
</dbReference>
<dbReference type="GO" id="GO:0016192">
    <property type="term" value="P:vesicle-mediated transport"/>
    <property type="evidence" value="ECO:0007669"/>
    <property type="project" value="TreeGrafter"/>
</dbReference>
<keyword evidence="7" id="KW-0813">Transport</keyword>
<dbReference type="GO" id="GO:0005794">
    <property type="term" value="C:Golgi apparatus"/>
    <property type="evidence" value="ECO:0007669"/>
    <property type="project" value="TreeGrafter"/>
</dbReference>